<organism evidence="1 2">
    <name type="scientific">Lacticaseibacillus manihotivorans DSM 13343 = JCM 12514</name>
    <dbReference type="NCBI Taxonomy" id="1423769"/>
    <lineage>
        <taxon>Bacteria</taxon>
        <taxon>Bacillati</taxon>
        <taxon>Bacillota</taxon>
        <taxon>Bacilli</taxon>
        <taxon>Lactobacillales</taxon>
        <taxon>Lactobacillaceae</taxon>
        <taxon>Lacticaseibacillus</taxon>
    </lineage>
</organism>
<comment type="caution">
    <text evidence="1">The sequence shown here is derived from an EMBL/GenBank/DDBJ whole genome shotgun (WGS) entry which is preliminary data.</text>
</comment>
<dbReference type="PATRIC" id="fig|1423769.4.peg.1868"/>
<protein>
    <submittedName>
        <fullName evidence="1">Uncharacterized protein</fullName>
    </submittedName>
</protein>
<dbReference type="EMBL" id="AZEU01000204">
    <property type="protein sequence ID" value="KRL43283.1"/>
    <property type="molecule type" value="Genomic_DNA"/>
</dbReference>
<evidence type="ECO:0000313" key="2">
    <source>
        <dbReference type="Proteomes" id="UP000051790"/>
    </source>
</evidence>
<accession>A0A0R1QQ47</accession>
<keyword evidence="2" id="KW-1185">Reference proteome</keyword>
<gene>
    <name evidence="1" type="ORF">FD01_GL001745</name>
</gene>
<sequence length="103" mass="11490">MVNKVKLVAEKMEDGMFQFLTYPMFVSENPDDDRHRFTFTSPDFADFEVVGETIASTTHLAGATIARMIDAGVAAPKPSTADTVHDRGQRVVYVSVDRRVNHD</sequence>
<dbReference type="Proteomes" id="UP000051790">
    <property type="component" value="Unassembled WGS sequence"/>
</dbReference>
<name>A0A0R1QQ47_9LACO</name>
<evidence type="ECO:0000313" key="1">
    <source>
        <dbReference type="EMBL" id="KRL43283.1"/>
    </source>
</evidence>
<reference evidence="1 2" key="1">
    <citation type="journal article" date="2015" name="Genome Announc.">
        <title>Expanding the biotechnology potential of lactobacilli through comparative genomics of 213 strains and associated genera.</title>
        <authorList>
            <person name="Sun Z."/>
            <person name="Harris H.M."/>
            <person name="McCann A."/>
            <person name="Guo C."/>
            <person name="Argimon S."/>
            <person name="Zhang W."/>
            <person name="Yang X."/>
            <person name="Jeffery I.B."/>
            <person name="Cooney J.C."/>
            <person name="Kagawa T.F."/>
            <person name="Liu W."/>
            <person name="Song Y."/>
            <person name="Salvetti E."/>
            <person name="Wrobel A."/>
            <person name="Rasinkangas P."/>
            <person name="Parkhill J."/>
            <person name="Rea M.C."/>
            <person name="O'Sullivan O."/>
            <person name="Ritari J."/>
            <person name="Douillard F.P."/>
            <person name="Paul Ross R."/>
            <person name="Yang R."/>
            <person name="Briner A.E."/>
            <person name="Felis G.E."/>
            <person name="de Vos W.M."/>
            <person name="Barrangou R."/>
            <person name="Klaenhammer T.R."/>
            <person name="Caufield P.W."/>
            <person name="Cui Y."/>
            <person name="Zhang H."/>
            <person name="O'Toole P.W."/>
        </authorList>
    </citation>
    <scope>NUCLEOTIDE SEQUENCE [LARGE SCALE GENOMIC DNA]</scope>
    <source>
        <strain evidence="1 2">DSM 13343</strain>
    </source>
</reference>
<proteinExistence type="predicted"/>
<dbReference type="AlphaFoldDB" id="A0A0R1QQ47"/>